<feature type="domain" description="Jacalin-type lectin" evidence="4">
    <location>
        <begin position="165"/>
        <end position="308"/>
    </location>
</feature>
<evidence type="ECO:0000256" key="1">
    <source>
        <dbReference type="ARBA" id="ARBA00006568"/>
    </source>
</evidence>
<evidence type="ECO:0000256" key="3">
    <source>
        <dbReference type="SAM" id="MobiDB-lite"/>
    </source>
</evidence>
<keyword evidence="2" id="KW-0430">Lectin</keyword>
<dbReference type="PROSITE" id="PS51752">
    <property type="entry name" value="JACALIN_LECTIN"/>
    <property type="match status" value="4"/>
</dbReference>
<dbReference type="SMART" id="SM00915">
    <property type="entry name" value="Jacalin"/>
    <property type="match status" value="4"/>
</dbReference>
<dbReference type="Pfam" id="PF01419">
    <property type="entry name" value="Jacalin"/>
    <property type="match status" value="4"/>
</dbReference>
<keyword evidence="6" id="KW-1185">Reference proteome</keyword>
<protein>
    <recommendedName>
        <fullName evidence="4">Jacalin-type lectin domain-containing protein</fullName>
    </recommendedName>
</protein>
<feature type="region of interest" description="Disordered" evidence="3">
    <location>
        <begin position="127"/>
        <end position="190"/>
    </location>
</feature>
<accession>A0A8X7SGE2</accession>
<feature type="domain" description="Jacalin-type lectin" evidence="4">
    <location>
        <begin position="1"/>
        <end position="126"/>
    </location>
</feature>
<dbReference type="Gene3D" id="2.100.10.30">
    <property type="entry name" value="Jacalin-like lectin domain"/>
    <property type="match status" value="4"/>
</dbReference>
<dbReference type="OrthoDB" id="4325201at2759"/>
<dbReference type="PANTHER" id="PTHR47293:SF7">
    <property type="entry name" value="JACALIN-RELATED LECTIN 34-RELATED"/>
    <property type="match status" value="1"/>
</dbReference>
<dbReference type="EMBL" id="JAAMPC010000006">
    <property type="protein sequence ID" value="KAG2305996.1"/>
    <property type="molecule type" value="Genomic_DNA"/>
</dbReference>
<feature type="domain" description="Jacalin-type lectin" evidence="4">
    <location>
        <begin position="472"/>
        <end position="616"/>
    </location>
</feature>
<dbReference type="Proteomes" id="UP000886595">
    <property type="component" value="Unassembled WGS sequence"/>
</dbReference>
<dbReference type="InterPro" id="IPR036404">
    <property type="entry name" value="Jacalin-like_lectin_dom_sf"/>
</dbReference>
<evidence type="ECO:0000259" key="4">
    <source>
        <dbReference type="PROSITE" id="PS51752"/>
    </source>
</evidence>
<evidence type="ECO:0000313" key="6">
    <source>
        <dbReference type="Proteomes" id="UP000886595"/>
    </source>
</evidence>
<dbReference type="FunFam" id="2.100.10.30:FF:000001">
    <property type="entry name" value="Jacalin-related lectin 33"/>
    <property type="match status" value="3"/>
</dbReference>
<dbReference type="InterPro" id="IPR001229">
    <property type="entry name" value="Jacalin-like_lectin_dom"/>
</dbReference>
<comment type="caution">
    <text evidence="5">The sequence shown here is derived from an EMBL/GenBank/DDBJ whole genome shotgun (WGS) entry which is preliminary data.</text>
</comment>
<organism evidence="5 6">
    <name type="scientific">Brassica carinata</name>
    <name type="common">Ethiopian mustard</name>
    <name type="synonym">Abyssinian cabbage</name>
    <dbReference type="NCBI Taxonomy" id="52824"/>
    <lineage>
        <taxon>Eukaryota</taxon>
        <taxon>Viridiplantae</taxon>
        <taxon>Streptophyta</taxon>
        <taxon>Embryophyta</taxon>
        <taxon>Tracheophyta</taxon>
        <taxon>Spermatophyta</taxon>
        <taxon>Magnoliopsida</taxon>
        <taxon>eudicotyledons</taxon>
        <taxon>Gunneridae</taxon>
        <taxon>Pentapetalae</taxon>
        <taxon>rosids</taxon>
        <taxon>malvids</taxon>
        <taxon>Brassicales</taxon>
        <taxon>Brassicaceae</taxon>
        <taxon>Brassiceae</taxon>
        <taxon>Brassica</taxon>
    </lineage>
</organism>
<evidence type="ECO:0000256" key="2">
    <source>
        <dbReference type="ARBA" id="ARBA00022734"/>
    </source>
</evidence>
<dbReference type="GO" id="GO:0030246">
    <property type="term" value="F:carbohydrate binding"/>
    <property type="evidence" value="ECO:0007669"/>
    <property type="project" value="UniProtKB-KW"/>
</dbReference>
<dbReference type="PANTHER" id="PTHR47293">
    <property type="entry name" value="JACALIN-RELATED LECTIN 3"/>
    <property type="match status" value="1"/>
</dbReference>
<reference evidence="5 6" key="1">
    <citation type="submission" date="2020-02" db="EMBL/GenBank/DDBJ databases">
        <authorList>
            <person name="Ma Q."/>
            <person name="Huang Y."/>
            <person name="Song X."/>
            <person name="Pei D."/>
        </authorList>
    </citation>
    <scope>NUCLEOTIDE SEQUENCE [LARGE SCALE GENOMIC DNA]</scope>
    <source>
        <strain evidence="5">Sxm20200214</strain>
        <tissue evidence="5">Leaf</tissue>
    </source>
</reference>
<dbReference type="CDD" id="cd09612">
    <property type="entry name" value="Jacalin"/>
    <property type="match status" value="4"/>
</dbReference>
<evidence type="ECO:0000313" key="5">
    <source>
        <dbReference type="EMBL" id="KAG2305996.1"/>
    </source>
</evidence>
<name>A0A8X7SGE2_BRACI</name>
<comment type="similarity">
    <text evidence="1">Belongs to the jacalin lectin family.</text>
</comment>
<dbReference type="InterPro" id="IPR033734">
    <property type="entry name" value="Jacalin-like_lectin_dom_plant"/>
</dbReference>
<feature type="compositionally biased region" description="Gly residues" evidence="3">
    <location>
        <begin position="137"/>
        <end position="176"/>
    </location>
</feature>
<sequence>MSWDDGKHAKVNKVQITYDDVIYSIQVTYAGTALQSQRRGSVGPKTAEFTLGPDEYITALSAYGKTLSTQDVITSLTFTTNKGTYGPYGNKTGYQISAPEGTGKQIAGFLGTSGNVLNSIDVHYAPIPTGPVDPGTGEPGTGEPGTGEPGTGEPGTGEPGNGSGVEKGEAQGGTGGTAWDDGSDHDGLTKITVRTGGVGVQFVQFEYVKAGQPKQGALRGVQGSRGSTRTILINHPDEHLVSVEGWYDPSNVILGIQFKTNLKTSDYLGYEFDGTGTKFTLQVQGKKIIGFHGFASDHLNSIGAYFVPVSSTPTNPTVPPTKLEAKGGESGAVWDDGAHDNVTKVSVGQGTDGIAAVKFEYKNGSSVVIGAERGTPTLLGYEEFELASDEYITSVEGYYDKILGSDGLTSLTFHTNKKTYGPYGLEGSTHFDFKAEGQKITGFHGRAGDTITAIGVYLAPVGTIPLTPATQAKKLEAKGGDGGTTWDDGAFDGVRKVYVGQAQDGIGAVKFVYDKGSSEIIGDEHGQSTLLGFEDFELNYPSEYITEVHGTCDTILASKSAIITMLTFKTNKPATYGPYGLTAGPPFELKEDGHKIVGFHGSAGDLLHKFGVHVLPIN</sequence>
<dbReference type="SUPFAM" id="SSF51101">
    <property type="entry name" value="Mannose-binding lectins"/>
    <property type="match status" value="4"/>
</dbReference>
<gene>
    <name evidence="5" type="ORF">Bca52824_025744</name>
</gene>
<dbReference type="AlphaFoldDB" id="A0A8X7SGE2"/>
<proteinExistence type="inferred from homology"/>
<feature type="domain" description="Jacalin-type lectin" evidence="4">
    <location>
        <begin position="320"/>
        <end position="460"/>
    </location>
</feature>